<reference evidence="1 4" key="1">
    <citation type="submission" date="2019-08" db="EMBL/GenBank/DDBJ databases">
        <title>Comparison of rpoB and gyrB Sequences from Mobiluncus Species and Development of a Multiplex PCR Method for Clinical Detection of Mobiluncus curtisii and Mobiluncus mulieris.</title>
        <authorList>
            <person name="Yang L."/>
            <person name="Shen Y."/>
            <person name="Xu G."/>
            <person name="Shu L.-B."/>
            <person name="Hu J."/>
            <person name="Zhang R."/>
            <person name="Wang Y."/>
            <person name="Zhou H.-W."/>
            <person name="Zhang X."/>
        </authorList>
    </citation>
    <scope>NUCLEOTIDE SEQUENCE [LARGE SCALE GENOMIC DNA]</scope>
    <source>
        <strain evidence="1 4">M26</strain>
    </source>
</reference>
<reference evidence="2 3" key="2">
    <citation type="submission" date="2020-04" db="EMBL/GenBank/DDBJ databases">
        <title>Antimicrobial susceptibility and clonality of vaginal-derived multi-drug resistant Mobiluncus isolates in China.</title>
        <authorList>
            <person name="Zhang X."/>
        </authorList>
    </citation>
    <scope>NUCLEOTIDE SEQUENCE [LARGE SCALE GENOMIC DNA]</scope>
    <source>
        <strain evidence="2 3">13</strain>
    </source>
</reference>
<name>A0A7Y0TZD1_9ACTO</name>
<evidence type="ECO:0000313" key="4">
    <source>
        <dbReference type="Proteomes" id="UP001209486"/>
    </source>
</evidence>
<dbReference type="Proteomes" id="UP001209486">
    <property type="component" value="Unassembled WGS sequence"/>
</dbReference>
<protein>
    <submittedName>
        <fullName evidence="2">Uncharacterized protein</fullName>
    </submittedName>
</protein>
<sequence>MGFVILKGVHEGLAGDLGWHLMNPTHLTEGRQNDGGSVLYGRFYYPISRRDEQLPFGAKPQLDGARGGGV</sequence>
<dbReference type="EMBL" id="JABCUR010000001">
    <property type="protein sequence ID" value="NMW64105.1"/>
    <property type="molecule type" value="Genomic_DNA"/>
</dbReference>
<accession>A0A7Y0TZD1</accession>
<comment type="caution">
    <text evidence="2">The sequence shown here is derived from an EMBL/GenBank/DDBJ whole genome shotgun (WGS) entry which is preliminary data.</text>
</comment>
<gene>
    <name evidence="1" type="ORF">FYZ43_00295</name>
    <name evidence="2" type="ORF">HHJ78_00765</name>
</gene>
<evidence type="ECO:0000313" key="3">
    <source>
        <dbReference type="Proteomes" id="UP000578252"/>
    </source>
</evidence>
<organism evidence="2 3">
    <name type="scientific">Mobiluncus mulieris</name>
    <dbReference type="NCBI Taxonomy" id="2052"/>
    <lineage>
        <taxon>Bacteria</taxon>
        <taxon>Bacillati</taxon>
        <taxon>Actinomycetota</taxon>
        <taxon>Actinomycetes</taxon>
        <taxon>Actinomycetales</taxon>
        <taxon>Actinomycetaceae</taxon>
        <taxon>Mobiluncus</taxon>
    </lineage>
</organism>
<proteinExistence type="predicted"/>
<evidence type="ECO:0000313" key="2">
    <source>
        <dbReference type="EMBL" id="NMW64105.1"/>
    </source>
</evidence>
<dbReference type="EMBL" id="VSZY01000001">
    <property type="protein sequence ID" value="MCU9967885.1"/>
    <property type="molecule type" value="Genomic_DNA"/>
</dbReference>
<dbReference type="Proteomes" id="UP000578252">
    <property type="component" value="Unassembled WGS sequence"/>
</dbReference>
<dbReference type="AlphaFoldDB" id="A0A7Y0TZD1"/>
<evidence type="ECO:0000313" key="1">
    <source>
        <dbReference type="EMBL" id="MCU9967885.1"/>
    </source>
</evidence>